<proteinExistence type="predicted"/>
<evidence type="ECO:0000256" key="6">
    <source>
        <dbReference type="ARBA" id="ARBA00023170"/>
    </source>
</evidence>
<organism evidence="10 12">
    <name type="scientific">Adineta steineri</name>
    <dbReference type="NCBI Taxonomy" id="433720"/>
    <lineage>
        <taxon>Eukaryota</taxon>
        <taxon>Metazoa</taxon>
        <taxon>Spiralia</taxon>
        <taxon>Gnathifera</taxon>
        <taxon>Rotifera</taxon>
        <taxon>Eurotatoria</taxon>
        <taxon>Bdelloidea</taxon>
        <taxon>Adinetida</taxon>
        <taxon>Adinetidae</taxon>
        <taxon>Adineta</taxon>
    </lineage>
</organism>
<dbReference type="PANTHER" id="PTHR24243:SF208">
    <property type="entry name" value="PYROKININ-1 RECEPTOR"/>
    <property type="match status" value="1"/>
</dbReference>
<dbReference type="EMBL" id="CAJNON010000230">
    <property type="protein sequence ID" value="CAF1125013.1"/>
    <property type="molecule type" value="Genomic_DNA"/>
</dbReference>
<dbReference type="Proteomes" id="UP000663881">
    <property type="component" value="Unassembled WGS sequence"/>
</dbReference>
<evidence type="ECO:0000256" key="7">
    <source>
        <dbReference type="ARBA" id="ARBA00023224"/>
    </source>
</evidence>
<dbReference type="Proteomes" id="UP000663891">
    <property type="component" value="Unassembled WGS sequence"/>
</dbReference>
<evidence type="ECO:0000313" key="11">
    <source>
        <dbReference type="EMBL" id="CAF4098677.1"/>
    </source>
</evidence>
<dbReference type="AlphaFoldDB" id="A0A814QUD7"/>
<keyword evidence="2 8" id="KW-0812">Transmembrane</keyword>
<dbReference type="PROSITE" id="PS50262">
    <property type="entry name" value="G_PROTEIN_RECEP_F1_2"/>
    <property type="match status" value="1"/>
</dbReference>
<dbReference type="PANTHER" id="PTHR24243">
    <property type="entry name" value="G-PROTEIN COUPLED RECEPTOR"/>
    <property type="match status" value="1"/>
</dbReference>
<feature type="transmembrane region" description="Helical" evidence="8">
    <location>
        <begin position="271"/>
        <end position="294"/>
    </location>
</feature>
<feature type="domain" description="G-protein coupled receptors family 1 profile" evidence="9">
    <location>
        <begin position="17"/>
        <end position="287"/>
    </location>
</feature>
<reference evidence="10" key="1">
    <citation type="submission" date="2021-02" db="EMBL/GenBank/DDBJ databases">
        <authorList>
            <person name="Nowell W R."/>
        </authorList>
    </citation>
    <scope>NUCLEOTIDE SEQUENCE</scope>
</reference>
<sequence>MFNRCYCYLVIPVGIVGHLMSIYVFTRPTLRSNSCTMYFLAATFIGLITTCYVLPMRMIQSGFVNTDPGAYSVVFCKIVWFSLYSIRGLSSWLIVLACGDRYLSSSTSATKRAWSTVRVANRIIPLTILTGFIIYIHVPIFFKISIIPATQQPICYAPGPPGTYRLVLSLFNLIYFGLSPSLSMFLLGMLTLRNIERSKRLLVAPLNNLSNQHNQNNKQINRHMLRMLFFQVLMYCVTGLAYSVGAIYTAIRTSQPSNVFQVAQYNMITVVLGLLSNNGPCLSFYLFTLSSGLFRKELKKLFTKFNPTANDPQQIQTRLHQTGYIGMTTRHQ</sequence>
<evidence type="ECO:0000256" key="8">
    <source>
        <dbReference type="SAM" id="Phobius"/>
    </source>
</evidence>
<dbReference type="SUPFAM" id="SSF81321">
    <property type="entry name" value="Family A G protein-coupled receptor-like"/>
    <property type="match status" value="1"/>
</dbReference>
<keyword evidence="3 8" id="KW-1133">Transmembrane helix</keyword>
<feature type="transmembrane region" description="Helical" evidence="8">
    <location>
        <begin position="6"/>
        <end position="25"/>
    </location>
</feature>
<feature type="transmembrane region" description="Helical" evidence="8">
    <location>
        <begin position="123"/>
        <end position="146"/>
    </location>
</feature>
<dbReference type="Gene3D" id="1.20.1070.10">
    <property type="entry name" value="Rhodopsin 7-helix transmembrane proteins"/>
    <property type="match status" value="1"/>
</dbReference>
<evidence type="ECO:0000256" key="3">
    <source>
        <dbReference type="ARBA" id="ARBA00022989"/>
    </source>
</evidence>
<comment type="subcellular location">
    <subcellularLocation>
        <location evidence="1">Membrane</location>
        <topology evidence="1">Multi-pass membrane protein</topology>
    </subcellularLocation>
</comment>
<dbReference type="InterPro" id="IPR017452">
    <property type="entry name" value="GPCR_Rhodpsn_7TM"/>
</dbReference>
<evidence type="ECO:0000259" key="9">
    <source>
        <dbReference type="PROSITE" id="PS50262"/>
    </source>
</evidence>
<keyword evidence="6" id="KW-0675">Receptor</keyword>
<evidence type="ECO:0000313" key="10">
    <source>
        <dbReference type="EMBL" id="CAF1125013.1"/>
    </source>
</evidence>
<evidence type="ECO:0000256" key="2">
    <source>
        <dbReference type="ARBA" id="ARBA00022692"/>
    </source>
</evidence>
<feature type="transmembrane region" description="Helical" evidence="8">
    <location>
        <begin position="228"/>
        <end position="251"/>
    </location>
</feature>
<feature type="transmembrane region" description="Helical" evidence="8">
    <location>
        <begin position="37"/>
        <end position="58"/>
    </location>
</feature>
<dbReference type="EMBL" id="CAJOAY010005188">
    <property type="protein sequence ID" value="CAF4098677.1"/>
    <property type="molecule type" value="Genomic_DNA"/>
</dbReference>
<dbReference type="GO" id="GO:0016020">
    <property type="term" value="C:membrane"/>
    <property type="evidence" value="ECO:0007669"/>
    <property type="project" value="UniProtKB-SubCell"/>
</dbReference>
<evidence type="ECO:0000256" key="4">
    <source>
        <dbReference type="ARBA" id="ARBA00023040"/>
    </source>
</evidence>
<keyword evidence="4" id="KW-0297">G-protein coupled receptor</keyword>
<name>A0A814QUD7_9BILA</name>
<evidence type="ECO:0000313" key="12">
    <source>
        <dbReference type="Proteomes" id="UP000663891"/>
    </source>
</evidence>
<evidence type="ECO:0000256" key="5">
    <source>
        <dbReference type="ARBA" id="ARBA00023136"/>
    </source>
</evidence>
<evidence type="ECO:0000256" key="1">
    <source>
        <dbReference type="ARBA" id="ARBA00004141"/>
    </source>
</evidence>
<feature type="transmembrane region" description="Helical" evidence="8">
    <location>
        <begin position="166"/>
        <end position="192"/>
    </location>
</feature>
<comment type="caution">
    <text evidence="10">The sequence shown here is derived from an EMBL/GenBank/DDBJ whole genome shotgun (WGS) entry which is preliminary data.</text>
</comment>
<dbReference type="OrthoDB" id="10021184at2759"/>
<dbReference type="InterPro" id="IPR000276">
    <property type="entry name" value="GPCR_Rhodpsn"/>
</dbReference>
<gene>
    <name evidence="11" type="ORF">OKA104_LOCUS35554</name>
    <name evidence="10" type="ORF">VCS650_LOCUS21408</name>
</gene>
<keyword evidence="7" id="KW-0807">Transducer</keyword>
<accession>A0A814QUD7</accession>
<dbReference type="GO" id="GO:0004930">
    <property type="term" value="F:G protein-coupled receptor activity"/>
    <property type="evidence" value="ECO:0007669"/>
    <property type="project" value="UniProtKB-KW"/>
</dbReference>
<dbReference type="Pfam" id="PF00001">
    <property type="entry name" value="7tm_1"/>
    <property type="match status" value="1"/>
</dbReference>
<protein>
    <recommendedName>
        <fullName evidence="9">G-protein coupled receptors family 1 profile domain-containing protein</fullName>
    </recommendedName>
</protein>
<keyword evidence="5 8" id="KW-0472">Membrane</keyword>